<evidence type="ECO:0000313" key="2">
    <source>
        <dbReference type="EMBL" id="SUB23235.1"/>
    </source>
</evidence>
<proteinExistence type="predicted"/>
<dbReference type="EMBL" id="UGSP01000001">
    <property type="protein sequence ID" value="SUB23235.1"/>
    <property type="molecule type" value="Genomic_DNA"/>
</dbReference>
<dbReference type="Gene3D" id="3.90.550.10">
    <property type="entry name" value="Spore Coat Polysaccharide Biosynthesis Protein SpsA, Chain A"/>
    <property type="match status" value="1"/>
</dbReference>
<sequence length="265" mass="29622">MIDVIIPCFNCRQTLTRAVDSVLAQPNVGKLWLVDDASIDGTDELARQLQRKYPEKICVEQMPKNSGVAKTRNWGALQSNAEIIAFLDADDAYEEGALENASAVFAFRPEINVLRLSLKPVDLPQRYAEQADFAQAWRYMEMTCGGNLVFNRSFFLACGGFPQQPLFQELGGEDGALGIATTKLCVVGTLFDEAGVLHYCREGMHAQRLLDGLLFEQYDKRITQEKLDEANQVTESICQRVARLKHNLNHSPTGVLPLNIERAQQ</sequence>
<dbReference type="PANTHER" id="PTHR43685:SF2">
    <property type="entry name" value="GLYCOSYLTRANSFERASE 2-LIKE DOMAIN-CONTAINING PROTEIN"/>
    <property type="match status" value="1"/>
</dbReference>
<dbReference type="GO" id="GO:0016740">
    <property type="term" value="F:transferase activity"/>
    <property type="evidence" value="ECO:0007669"/>
    <property type="project" value="UniProtKB-KW"/>
</dbReference>
<organism evidence="2 3">
    <name type="scientific">Avibacterium avium</name>
    <name type="common">Pasteurella avium</name>
    <dbReference type="NCBI Taxonomy" id="751"/>
    <lineage>
        <taxon>Bacteria</taxon>
        <taxon>Pseudomonadati</taxon>
        <taxon>Pseudomonadota</taxon>
        <taxon>Gammaproteobacteria</taxon>
        <taxon>Pasteurellales</taxon>
        <taxon>Pasteurellaceae</taxon>
        <taxon>Avibacterium</taxon>
    </lineage>
</organism>
<dbReference type="PANTHER" id="PTHR43685">
    <property type="entry name" value="GLYCOSYLTRANSFERASE"/>
    <property type="match status" value="1"/>
</dbReference>
<gene>
    <name evidence="2" type="ORF">NCTC11297_00227</name>
</gene>
<dbReference type="CDD" id="cd00761">
    <property type="entry name" value="Glyco_tranf_GTA_type"/>
    <property type="match status" value="1"/>
</dbReference>
<dbReference type="SUPFAM" id="SSF53448">
    <property type="entry name" value="Nucleotide-diphospho-sugar transferases"/>
    <property type="match status" value="1"/>
</dbReference>
<dbReference type="InterPro" id="IPR001173">
    <property type="entry name" value="Glyco_trans_2-like"/>
</dbReference>
<protein>
    <submittedName>
        <fullName evidence="2">Glycosyl transferase, family 2 protein-3</fullName>
    </submittedName>
</protein>
<keyword evidence="2" id="KW-0808">Transferase</keyword>
<dbReference type="AlphaFoldDB" id="A0A379APC6"/>
<accession>A0A379APC6</accession>
<reference evidence="2 3" key="1">
    <citation type="submission" date="2018-06" db="EMBL/GenBank/DDBJ databases">
        <authorList>
            <consortium name="Pathogen Informatics"/>
            <person name="Doyle S."/>
        </authorList>
    </citation>
    <scope>NUCLEOTIDE SEQUENCE [LARGE SCALE GENOMIC DNA]</scope>
    <source>
        <strain evidence="3">NCTC 11297</strain>
    </source>
</reference>
<dbReference type="Proteomes" id="UP000255098">
    <property type="component" value="Unassembled WGS sequence"/>
</dbReference>
<dbReference type="RefSeq" id="WP_115248673.1">
    <property type="nucleotide sequence ID" value="NZ_UGSP01000001.1"/>
</dbReference>
<feature type="domain" description="Glycosyltransferase 2-like" evidence="1">
    <location>
        <begin position="4"/>
        <end position="107"/>
    </location>
</feature>
<keyword evidence="3" id="KW-1185">Reference proteome</keyword>
<evidence type="ECO:0000259" key="1">
    <source>
        <dbReference type="Pfam" id="PF00535"/>
    </source>
</evidence>
<evidence type="ECO:0000313" key="3">
    <source>
        <dbReference type="Proteomes" id="UP000255098"/>
    </source>
</evidence>
<dbReference type="InterPro" id="IPR050834">
    <property type="entry name" value="Glycosyltransf_2"/>
</dbReference>
<dbReference type="Pfam" id="PF00535">
    <property type="entry name" value="Glycos_transf_2"/>
    <property type="match status" value="1"/>
</dbReference>
<dbReference type="InterPro" id="IPR029044">
    <property type="entry name" value="Nucleotide-diphossugar_trans"/>
</dbReference>
<dbReference type="GeneID" id="300132453"/>
<name>A0A379APC6_AVIAV</name>